<dbReference type="SUPFAM" id="SSF56204">
    <property type="entry name" value="Hect, E3 ligase catalytic domain"/>
    <property type="match status" value="1"/>
</dbReference>
<comment type="similarity">
    <text evidence="6">Belongs to the UPL family.</text>
</comment>
<dbReference type="GeneID" id="5005276"/>
<dbReference type="InterPro" id="IPR000569">
    <property type="entry name" value="HECT_dom"/>
</dbReference>
<dbReference type="OrthoDB" id="8068875at2759"/>
<protein>
    <recommendedName>
        <fullName evidence="2">HECT-type E3 ubiquitin transferase</fullName>
        <ecNumber evidence="2">2.3.2.26</ecNumber>
    </recommendedName>
</protein>
<name>A4S7N1_OSTLU</name>
<evidence type="ECO:0000256" key="6">
    <source>
        <dbReference type="ARBA" id="ARBA00061247"/>
    </source>
</evidence>
<dbReference type="Gramene" id="ABO99594">
    <property type="protein sequence ID" value="ABO99594"/>
    <property type="gene ID" value="OSTLU_43113"/>
</dbReference>
<dbReference type="InterPro" id="IPR035983">
    <property type="entry name" value="Hect_E3_ubiquitin_ligase"/>
</dbReference>
<feature type="active site" description="Glycyl thioester intermediate" evidence="7">
    <location>
        <position position="411"/>
    </location>
</feature>
<proteinExistence type="inferred from homology"/>
<dbReference type="KEGG" id="olu:OSTLU_43113"/>
<gene>
    <name evidence="9" type="ORF">OSTLU_43113</name>
</gene>
<dbReference type="CDD" id="cd00078">
    <property type="entry name" value="HECTc"/>
    <property type="match status" value="1"/>
</dbReference>
<dbReference type="Proteomes" id="UP000001568">
    <property type="component" value="Chromosome 14"/>
</dbReference>
<evidence type="ECO:0000256" key="7">
    <source>
        <dbReference type="PROSITE-ProRule" id="PRU00104"/>
    </source>
</evidence>
<comment type="catalytic activity">
    <reaction evidence="1">
        <text>S-ubiquitinyl-[E2 ubiquitin-conjugating enzyme]-L-cysteine + [acceptor protein]-L-lysine = [E2 ubiquitin-conjugating enzyme]-L-cysteine + N(6)-ubiquitinyl-[acceptor protein]-L-lysine.</text>
        <dbReference type="EC" id="2.3.2.26"/>
    </reaction>
</comment>
<comment type="function">
    <text evidence="5">Probable E3 ubiquitin-protein ligase which mediates ubiquitination and subsequent proteasomal degradation of target proteins.</text>
</comment>
<dbReference type="RefSeq" id="XP_001421301.1">
    <property type="nucleotide sequence ID" value="XM_001421264.1"/>
</dbReference>
<dbReference type="Gene3D" id="3.90.1750.10">
    <property type="entry name" value="Hect, E3 ligase catalytic domains"/>
    <property type="match status" value="1"/>
</dbReference>
<dbReference type="EMBL" id="CP000594">
    <property type="protein sequence ID" value="ABO99594.1"/>
    <property type="molecule type" value="Genomic_DNA"/>
</dbReference>
<dbReference type="PANTHER" id="PTHR45700">
    <property type="entry name" value="UBIQUITIN-PROTEIN LIGASE E3C"/>
    <property type="match status" value="1"/>
</dbReference>
<reference evidence="9 10" key="1">
    <citation type="journal article" date="2007" name="Proc. Natl. Acad. Sci. U.S.A.">
        <title>The tiny eukaryote Ostreococcus provides genomic insights into the paradox of plankton speciation.</title>
        <authorList>
            <person name="Palenik B."/>
            <person name="Grimwood J."/>
            <person name="Aerts A."/>
            <person name="Rouze P."/>
            <person name="Salamov A."/>
            <person name="Putnam N."/>
            <person name="Dupont C."/>
            <person name="Jorgensen R."/>
            <person name="Derelle E."/>
            <person name="Rombauts S."/>
            <person name="Zhou K."/>
            <person name="Otillar R."/>
            <person name="Merchant S.S."/>
            <person name="Podell S."/>
            <person name="Gaasterland T."/>
            <person name="Napoli C."/>
            <person name="Gendler K."/>
            <person name="Manuell A."/>
            <person name="Tai V."/>
            <person name="Vallon O."/>
            <person name="Piganeau G."/>
            <person name="Jancek S."/>
            <person name="Heijde M."/>
            <person name="Jabbari K."/>
            <person name="Bowler C."/>
            <person name="Lohr M."/>
            <person name="Robbens S."/>
            <person name="Werner G."/>
            <person name="Dubchak I."/>
            <person name="Pazour G.J."/>
            <person name="Ren Q."/>
            <person name="Paulsen I."/>
            <person name="Delwiche C."/>
            <person name="Schmutz J."/>
            <person name="Rokhsar D."/>
            <person name="Van de Peer Y."/>
            <person name="Moreau H."/>
            <person name="Grigoriev I.V."/>
        </authorList>
    </citation>
    <scope>NUCLEOTIDE SEQUENCE [LARGE SCALE GENOMIC DNA]</scope>
    <source>
        <strain evidence="9 10">CCE9901</strain>
    </source>
</reference>
<evidence type="ECO:0000313" key="10">
    <source>
        <dbReference type="Proteomes" id="UP000001568"/>
    </source>
</evidence>
<evidence type="ECO:0000256" key="1">
    <source>
        <dbReference type="ARBA" id="ARBA00000885"/>
    </source>
</evidence>
<dbReference type="EC" id="2.3.2.26" evidence="2"/>
<dbReference type="GO" id="GO:0061630">
    <property type="term" value="F:ubiquitin protein ligase activity"/>
    <property type="evidence" value="ECO:0007669"/>
    <property type="project" value="UniProtKB-EC"/>
</dbReference>
<dbReference type="Gene3D" id="3.30.2160.10">
    <property type="entry name" value="Hect, E3 ligase catalytic domain"/>
    <property type="match status" value="1"/>
</dbReference>
<organism evidence="9 10">
    <name type="scientific">Ostreococcus lucimarinus (strain CCE9901)</name>
    <dbReference type="NCBI Taxonomy" id="436017"/>
    <lineage>
        <taxon>Eukaryota</taxon>
        <taxon>Viridiplantae</taxon>
        <taxon>Chlorophyta</taxon>
        <taxon>Mamiellophyceae</taxon>
        <taxon>Mamiellales</taxon>
        <taxon>Bathycoccaceae</taxon>
        <taxon>Ostreococcus</taxon>
    </lineage>
</organism>
<evidence type="ECO:0000259" key="8">
    <source>
        <dbReference type="PROSITE" id="PS50237"/>
    </source>
</evidence>
<dbReference type="Gene3D" id="3.30.2410.10">
    <property type="entry name" value="Hect, E3 ligase catalytic domain"/>
    <property type="match status" value="1"/>
</dbReference>
<evidence type="ECO:0000256" key="3">
    <source>
        <dbReference type="ARBA" id="ARBA00022679"/>
    </source>
</evidence>
<keyword evidence="10" id="KW-1185">Reference proteome</keyword>
<evidence type="ECO:0000256" key="4">
    <source>
        <dbReference type="ARBA" id="ARBA00022786"/>
    </source>
</evidence>
<dbReference type="GO" id="GO:0000209">
    <property type="term" value="P:protein polyubiquitination"/>
    <property type="evidence" value="ECO:0007669"/>
    <property type="project" value="InterPro"/>
</dbReference>
<sequence length="443" mass="48833">MELEPAVAASALQSQIDGGAPTQITGLLNDCPHALSFDERVKIFRELIKADRLKAGYRPQAGGADAAHGDTFARPVAQVTLRRESVLEDTLTSVLPLGAKARGRILVKFVNAAGQEEAGIDAGGLFKELLSQVTEQGLDPNRGLFQSNATGLIYPSPRAGDTHEGILLLEMIGMMIGKGMYEGILQDINMAPFFAAHVLGTARTIDDIPSLDEDLARSIVQILEYEGDVADLCLDFTCSEEIYGELVTRELVAGGRDVEVTAANKLFYVFSLADYHLNRRIATPMLAFMRGLTKIINQRWLRLFNVTELSLLLSGGESAIDVDDWELHTRYSGGYSSSSATVRNFWRVMRKFTPKQRQDVLKFVTSSPRPPLQGFKHLNPPFVIHKVRCEASMFAYFGATDVRRLPSASTCFNMLKLPNYRRASTLEKSVSYASQSRAGFELS</sequence>
<dbReference type="HOGENOM" id="CLU_002173_9_3_1"/>
<dbReference type="SMART" id="SM00119">
    <property type="entry name" value="HECTc"/>
    <property type="match status" value="1"/>
</dbReference>
<dbReference type="FunFam" id="3.30.2160.10:FF:000002">
    <property type="entry name" value="Putative Ubiquitin-protein ligase E3C"/>
    <property type="match status" value="1"/>
</dbReference>
<evidence type="ECO:0000256" key="2">
    <source>
        <dbReference type="ARBA" id="ARBA00012485"/>
    </source>
</evidence>
<dbReference type="eggNOG" id="KOG4427">
    <property type="taxonomic scope" value="Eukaryota"/>
</dbReference>
<dbReference type="AlphaFoldDB" id="A4S7N1"/>
<dbReference type="PROSITE" id="PS50237">
    <property type="entry name" value="HECT"/>
    <property type="match status" value="1"/>
</dbReference>
<dbReference type="PANTHER" id="PTHR45700:SF2">
    <property type="entry name" value="UBIQUITIN-PROTEIN LIGASE E3C"/>
    <property type="match status" value="1"/>
</dbReference>
<evidence type="ECO:0000313" key="9">
    <source>
        <dbReference type="EMBL" id="ABO99594.1"/>
    </source>
</evidence>
<feature type="domain" description="HECT" evidence="8">
    <location>
        <begin position="95"/>
        <end position="443"/>
    </location>
</feature>
<keyword evidence="3" id="KW-0808">Transferase</keyword>
<dbReference type="Pfam" id="PF00632">
    <property type="entry name" value="HECT"/>
    <property type="match status" value="1"/>
</dbReference>
<dbReference type="GO" id="GO:0006511">
    <property type="term" value="P:ubiquitin-dependent protein catabolic process"/>
    <property type="evidence" value="ECO:0007669"/>
    <property type="project" value="TreeGrafter"/>
</dbReference>
<evidence type="ECO:0000256" key="5">
    <source>
        <dbReference type="ARBA" id="ARBA00057703"/>
    </source>
</evidence>
<dbReference type="STRING" id="436017.A4S7N1"/>
<keyword evidence="4 7" id="KW-0833">Ubl conjugation pathway</keyword>
<dbReference type="InterPro" id="IPR044611">
    <property type="entry name" value="E3A/B/C-like"/>
</dbReference>
<accession>A4S7N1</accession>